<evidence type="ECO:0008006" key="3">
    <source>
        <dbReference type="Google" id="ProtNLM"/>
    </source>
</evidence>
<protein>
    <recommendedName>
        <fullName evidence="3">Fis family transcriptional regulator</fullName>
    </recommendedName>
</protein>
<dbReference type="AlphaFoldDB" id="A0A0P7E911"/>
<dbReference type="PATRIC" id="fig|570156.3.peg.2163"/>
<gene>
    <name evidence="1" type="ORF">AOG27_05885</name>
</gene>
<accession>A0A0P7E911</accession>
<name>A0A0P7E911_9GAMM</name>
<reference evidence="1 2" key="1">
    <citation type="submission" date="2015-09" db="EMBL/GenBank/DDBJ databases">
        <title>Draft Genome Sequence of Pseudoalteromonas lipolytica UCD-48B.</title>
        <authorList>
            <person name="Krusor M."/>
            <person name="Coil D.A."/>
            <person name="Lang J.M."/>
            <person name="Eisen J.A."/>
            <person name="Alexiev A."/>
        </authorList>
    </citation>
    <scope>NUCLEOTIDE SEQUENCE [LARGE SCALE GENOMIC DNA]</scope>
    <source>
        <strain evidence="1 2">UCD-48B</strain>
    </source>
</reference>
<dbReference type="STRING" id="570156.AOG27_05885"/>
<proteinExistence type="predicted"/>
<evidence type="ECO:0000313" key="2">
    <source>
        <dbReference type="Proteomes" id="UP000050378"/>
    </source>
</evidence>
<dbReference type="OrthoDB" id="6996126at2"/>
<sequence length="90" mass="10238">MTKTEKRLDKVIRVALTQACELAKEHVHEFSWLTHTADLKKLPQSLKVSCYCKELPITAEQTQLISSLIIKELSAKDLTINVKAISFLKE</sequence>
<evidence type="ECO:0000313" key="1">
    <source>
        <dbReference type="EMBL" id="KPM84426.1"/>
    </source>
</evidence>
<dbReference type="RefSeq" id="WP_054552084.1">
    <property type="nucleotide sequence ID" value="NZ_LJTC01000003.1"/>
</dbReference>
<dbReference type="EMBL" id="LJTC01000003">
    <property type="protein sequence ID" value="KPM84426.1"/>
    <property type="molecule type" value="Genomic_DNA"/>
</dbReference>
<comment type="caution">
    <text evidence="1">The sequence shown here is derived from an EMBL/GenBank/DDBJ whole genome shotgun (WGS) entry which is preliminary data.</text>
</comment>
<dbReference type="Proteomes" id="UP000050378">
    <property type="component" value="Unassembled WGS sequence"/>
</dbReference>
<organism evidence="1 2">
    <name type="scientific">Pseudoalteromonas lipolytica</name>
    <dbReference type="NCBI Taxonomy" id="570156"/>
    <lineage>
        <taxon>Bacteria</taxon>
        <taxon>Pseudomonadati</taxon>
        <taxon>Pseudomonadota</taxon>
        <taxon>Gammaproteobacteria</taxon>
        <taxon>Alteromonadales</taxon>
        <taxon>Pseudoalteromonadaceae</taxon>
        <taxon>Pseudoalteromonas</taxon>
    </lineage>
</organism>